<dbReference type="PANTHER" id="PTHR47381">
    <property type="entry name" value="ALPHA/BETA-HYDROLASES SUPERFAMILY PROTEIN"/>
    <property type="match status" value="1"/>
</dbReference>
<dbReference type="GO" id="GO:0006508">
    <property type="term" value="P:proteolysis"/>
    <property type="evidence" value="ECO:0007669"/>
    <property type="project" value="InterPro"/>
</dbReference>
<proteinExistence type="predicted"/>
<evidence type="ECO:0000313" key="3">
    <source>
        <dbReference type="Proteomes" id="UP001211065"/>
    </source>
</evidence>
<evidence type="ECO:0000313" key="2">
    <source>
        <dbReference type="EMBL" id="KAJ3206340.1"/>
    </source>
</evidence>
<dbReference type="InterPro" id="IPR029058">
    <property type="entry name" value="AB_hydrolase_fold"/>
</dbReference>
<evidence type="ECO:0000259" key="1">
    <source>
        <dbReference type="Pfam" id="PF00326"/>
    </source>
</evidence>
<gene>
    <name evidence="2" type="ORF">HK099_000570</name>
</gene>
<keyword evidence="3" id="KW-1185">Reference proteome</keyword>
<comment type="caution">
    <text evidence="2">The sequence shown here is derived from an EMBL/GenBank/DDBJ whole genome shotgun (WGS) entry which is preliminary data.</text>
</comment>
<dbReference type="EMBL" id="JADGJW010001131">
    <property type="protein sequence ID" value="KAJ3206340.1"/>
    <property type="molecule type" value="Genomic_DNA"/>
</dbReference>
<dbReference type="PANTHER" id="PTHR47381:SF3">
    <property type="entry name" value="ALPHA_BETA-HYDROLASES SUPERFAMILY PROTEIN"/>
    <property type="match status" value="1"/>
</dbReference>
<feature type="non-terminal residue" evidence="2">
    <location>
        <position position="1"/>
    </location>
</feature>
<organism evidence="2 3">
    <name type="scientific">Clydaea vesicula</name>
    <dbReference type="NCBI Taxonomy" id="447962"/>
    <lineage>
        <taxon>Eukaryota</taxon>
        <taxon>Fungi</taxon>
        <taxon>Fungi incertae sedis</taxon>
        <taxon>Chytridiomycota</taxon>
        <taxon>Chytridiomycota incertae sedis</taxon>
        <taxon>Chytridiomycetes</taxon>
        <taxon>Lobulomycetales</taxon>
        <taxon>Lobulomycetaceae</taxon>
        <taxon>Clydaea</taxon>
    </lineage>
</organism>
<dbReference type="AlphaFoldDB" id="A0AAD5XXG4"/>
<accession>A0AAD5XXG4</accession>
<dbReference type="InterPro" id="IPR001375">
    <property type="entry name" value="Peptidase_S9_cat"/>
</dbReference>
<sequence>MQINRMEGITLQKDTAGIFFAHGRLQTTKDYISLINDFIASTRKLAFDQRNHGDRLVDDLHNKTWKEGNINHAFDMWSVQFGTAKDISYLIDVFPAYAGIKISDWGCFGVSLGGHTTLLTMAHEPRIKVGVSIIGCGDYVSLLTSRALNQKEIFPKDDLRHNLFLDLLAKNDPINLTDRLKRRPLLCCNGLLDKLVPISDNENFFTRMKEENSEKFQVFVDADAKHEVSNLMKLKTIEWFLKW</sequence>
<dbReference type="SUPFAM" id="SSF53474">
    <property type="entry name" value="alpha/beta-Hydrolases"/>
    <property type="match status" value="1"/>
</dbReference>
<dbReference type="Pfam" id="PF00326">
    <property type="entry name" value="Peptidase_S9"/>
    <property type="match status" value="1"/>
</dbReference>
<name>A0AAD5XXG4_9FUNG</name>
<feature type="domain" description="Peptidase S9 prolyl oligopeptidase catalytic" evidence="1">
    <location>
        <begin position="102"/>
        <end position="229"/>
    </location>
</feature>
<dbReference type="Gene3D" id="3.40.50.1820">
    <property type="entry name" value="alpha/beta hydrolase"/>
    <property type="match status" value="1"/>
</dbReference>
<protein>
    <recommendedName>
        <fullName evidence="1">Peptidase S9 prolyl oligopeptidase catalytic domain-containing protein</fullName>
    </recommendedName>
</protein>
<dbReference type="Proteomes" id="UP001211065">
    <property type="component" value="Unassembled WGS sequence"/>
</dbReference>
<reference evidence="2" key="1">
    <citation type="submission" date="2020-05" db="EMBL/GenBank/DDBJ databases">
        <title>Phylogenomic resolution of chytrid fungi.</title>
        <authorList>
            <person name="Stajich J.E."/>
            <person name="Amses K."/>
            <person name="Simmons R."/>
            <person name="Seto K."/>
            <person name="Myers J."/>
            <person name="Bonds A."/>
            <person name="Quandt C.A."/>
            <person name="Barry K."/>
            <person name="Liu P."/>
            <person name="Grigoriev I."/>
            <person name="Longcore J.E."/>
            <person name="James T.Y."/>
        </authorList>
    </citation>
    <scope>NUCLEOTIDE SEQUENCE</scope>
    <source>
        <strain evidence="2">JEL0476</strain>
    </source>
</reference>
<dbReference type="GO" id="GO:0008236">
    <property type="term" value="F:serine-type peptidase activity"/>
    <property type="evidence" value="ECO:0007669"/>
    <property type="project" value="InterPro"/>
</dbReference>